<proteinExistence type="predicted"/>
<evidence type="ECO:0008006" key="4">
    <source>
        <dbReference type="Google" id="ProtNLM"/>
    </source>
</evidence>
<reference evidence="2 3" key="1">
    <citation type="submission" date="2016-04" db="EMBL/GenBank/DDBJ databases">
        <title>Xanthomonas translucens phylogeny.</title>
        <authorList>
            <person name="Langlois P."/>
        </authorList>
    </citation>
    <scope>NUCLEOTIDE SEQUENCE [LARGE SCALE GENOMIC DNA]</scope>
    <source>
        <strain evidence="2 3">B99</strain>
    </source>
</reference>
<gene>
    <name evidence="2" type="ORF">A6R73_08945</name>
</gene>
<keyword evidence="1" id="KW-0732">Signal</keyword>
<evidence type="ECO:0000256" key="1">
    <source>
        <dbReference type="SAM" id="SignalP"/>
    </source>
</evidence>
<sequence length="158" mass="16628">MEFPRYLRGTVLALAVAAGSMAVTVQAEQSTTKTTTTRAVEATYLPGSKEVKQIQQWLLLHSDPTSRMAGDPQNLGTVTVKYTEVIPTNATLADMNAPPPPVPLPSSGQSGGTFSVGSCGGGVSQSWTYMWVPNSAGGNWVVTDYHSFRTKSCDGSGA</sequence>
<evidence type="ECO:0000313" key="2">
    <source>
        <dbReference type="EMBL" id="OAX57875.1"/>
    </source>
</evidence>
<feature type="chain" id="PRO_5008282642" description="Secreted protein" evidence="1">
    <location>
        <begin position="28"/>
        <end position="158"/>
    </location>
</feature>
<dbReference type="AlphaFoldDB" id="A0A199PA44"/>
<organism evidence="2 3">
    <name type="scientific">Xanthomonas graminis pv. poae</name>
    <dbReference type="NCBI Taxonomy" id="227946"/>
    <lineage>
        <taxon>Bacteria</taxon>
        <taxon>Pseudomonadati</taxon>
        <taxon>Pseudomonadota</taxon>
        <taxon>Gammaproteobacteria</taxon>
        <taxon>Lysobacterales</taxon>
        <taxon>Lysobacteraceae</taxon>
        <taxon>Xanthomonas</taxon>
        <taxon>Xanthomonas translucens group</taxon>
        <taxon>Xanthomonas graminis</taxon>
    </lineage>
</organism>
<dbReference type="Proteomes" id="UP000093858">
    <property type="component" value="Unassembled WGS sequence"/>
</dbReference>
<dbReference type="EMBL" id="LWSU01000010">
    <property type="protein sequence ID" value="OAX57875.1"/>
    <property type="molecule type" value="Genomic_DNA"/>
</dbReference>
<evidence type="ECO:0000313" key="3">
    <source>
        <dbReference type="Proteomes" id="UP000093858"/>
    </source>
</evidence>
<accession>A0A199PA44</accession>
<comment type="caution">
    <text evidence="2">The sequence shown here is derived from an EMBL/GenBank/DDBJ whole genome shotgun (WGS) entry which is preliminary data.</text>
</comment>
<feature type="signal peptide" evidence="1">
    <location>
        <begin position="1"/>
        <end position="27"/>
    </location>
</feature>
<name>A0A199PA44_9XANT</name>
<protein>
    <recommendedName>
        <fullName evidence="4">Secreted protein</fullName>
    </recommendedName>
</protein>
<dbReference type="RefSeq" id="WP_064538018.1">
    <property type="nucleotide sequence ID" value="NZ_LWSU01000010.1"/>
</dbReference>